<keyword evidence="4" id="KW-1133">Transmembrane helix</keyword>
<accession>A0A8H6SI14</accession>
<dbReference type="OrthoDB" id="73691at2759"/>
<keyword evidence="3" id="KW-0999">Mitochondrion inner membrane</keyword>
<keyword evidence="6" id="KW-0472">Membrane</keyword>
<dbReference type="PANTHER" id="PTHR14009:SF1">
    <property type="entry name" value="MITOCHONDRIAL PROTON_CALCIUM EXCHANGER PROTEIN"/>
    <property type="match status" value="1"/>
</dbReference>
<evidence type="ECO:0000256" key="4">
    <source>
        <dbReference type="ARBA" id="ARBA00022989"/>
    </source>
</evidence>
<feature type="domain" description="Letm1 RBD" evidence="8">
    <location>
        <begin position="224"/>
        <end position="283"/>
    </location>
</feature>
<protein>
    <submittedName>
        <fullName evidence="9">Letm1 RBD domain-containing protein</fullName>
    </submittedName>
</protein>
<dbReference type="Proteomes" id="UP000613580">
    <property type="component" value="Unassembled WGS sequence"/>
</dbReference>
<name>A0A8H6SI14_MYCCL</name>
<evidence type="ECO:0000256" key="3">
    <source>
        <dbReference type="ARBA" id="ARBA00022792"/>
    </source>
</evidence>
<dbReference type="GO" id="GO:0043022">
    <property type="term" value="F:ribosome binding"/>
    <property type="evidence" value="ECO:0007669"/>
    <property type="project" value="InterPro"/>
</dbReference>
<dbReference type="InterPro" id="IPR033122">
    <property type="entry name" value="LETM1-like_RBD"/>
</dbReference>
<keyword evidence="2" id="KW-0812">Transmembrane</keyword>
<comment type="subcellular location">
    <subcellularLocation>
        <location evidence="1">Mitochondrion inner membrane</location>
        <topology evidence="1">Single-pass membrane protein</topology>
    </subcellularLocation>
</comment>
<proteinExistence type="predicted"/>
<sequence>MLALRANVLVVRRAAPASHVLYRRLQTESPRSRPQPASHPTPVVKTEPSMSLGSLKETTARDIADAESHGVLAPPPPGAGWAKSTLHKVGQLLKFYYVGTRLVVRRVKVAKEIRARVQAGGDPLDRWEHRMLHTQAADIRKVPFFVLTALILEEVIPLIIIWAPGLLPSTCILPSQLERIHERAADKALALASTHGQGLKQLTKAADQGEIPLKVLDDADWSRVVCGLLGLSTSGLHFMRRQRIQRHLRFVEQDDVFLARDDVRSKLSAQDLEQALRERGMHVLFSSFFTPLICRQLPPRARQHSTTLKIDLVAHFRAQAIRRDCSTHLPCRSHGITIATTTTGLIFNVHYA</sequence>
<evidence type="ECO:0000256" key="1">
    <source>
        <dbReference type="ARBA" id="ARBA00004434"/>
    </source>
</evidence>
<comment type="caution">
    <text evidence="9">The sequence shown here is derived from an EMBL/GenBank/DDBJ whole genome shotgun (WGS) entry which is preliminary data.</text>
</comment>
<organism evidence="9 10">
    <name type="scientific">Mycena chlorophos</name>
    <name type="common">Agaric fungus</name>
    <name type="synonym">Agaricus chlorophos</name>
    <dbReference type="NCBI Taxonomy" id="658473"/>
    <lineage>
        <taxon>Eukaryota</taxon>
        <taxon>Fungi</taxon>
        <taxon>Dikarya</taxon>
        <taxon>Basidiomycota</taxon>
        <taxon>Agaricomycotina</taxon>
        <taxon>Agaricomycetes</taxon>
        <taxon>Agaricomycetidae</taxon>
        <taxon>Agaricales</taxon>
        <taxon>Marasmiineae</taxon>
        <taxon>Mycenaceae</taxon>
        <taxon>Mycena</taxon>
    </lineage>
</organism>
<evidence type="ECO:0000259" key="8">
    <source>
        <dbReference type="Pfam" id="PF07766"/>
    </source>
</evidence>
<dbReference type="AlphaFoldDB" id="A0A8H6SI14"/>
<dbReference type="EMBL" id="JACAZE010000015">
    <property type="protein sequence ID" value="KAF7298210.1"/>
    <property type="molecule type" value="Genomic_DNA"/>
</dbReference>
<dbReference type="Pfam" id="PF07766">
    <property type="entry name" value="LETM1_RBD"/>
    <property type="match status" value="1"/>
</dbReference>
<evidence type="ECO:0000313" key="10">
    <source>
        <dbReference type="Proteomes" id="UP000613580"/>
    </source>
</evidence>
<evidence type="ECO:0000256" key="5">
    <source>
        <dbReference type="ARBA" id="ARBA00023128"/>
    </source>
</evidence>
<keyword evidence="5" id="KW-0496">Mitochondrion</keyword>
<dbReference type="GO" id="GO:0030003">
    <property type="term" value="P:intracellular monoatomic cation homeostasis"/>
    <property type="evidence" value="ECO:0007669"/>
    <property type="project" value="TreeGrafter"/>
</dbReference>
<evidence type="ECO:0000256" key="7">
    <source>
        <dbReference type="SAM" id="MobiDB-lite"/>
    </source>
</evidence>
<evidence type="ECO:0000256" key="2">
    <source>
        <dbReference type="ARBA" id="ARBA00022692"/>
    </source>
</evidence>
<feature type="region of interest" description="Disordered" evidence="7">
    <location>
        <begin position="25"/>
        <end position="52"/>
    </location>
</feature>
<dbReference type="GO" id="GO:0005743">
    <property type="term" value="C:mitochondrial inner membrane"/>
    <property type="evidence" value="ECO:0007669"/>
    <property type="project" value="UniProtKB-SubCell"/>
</dbReference>
<dbReference type="PANTHER" id="PTHR14009">
    <property type="entry name" value="LEUCINE ZIPPER-EF-HAND CONTAINING TRANSMEMBRANE PROTEIN"/>
    <property type="match status" value="1"/>
</dbReference>
<evidence type="ECO:0000256" key="6">
    <source>
        <dbReference type="ARBA" id="ARBA00023136"/>
    </source>
</evidence>
<dbReference type="InterPro" id="IPR044202">
    <property type="entry name" value="LETM1/MDM38-like"/>
</dbReference>
<evidence type="ECO:0000313" key="9">
    <source>
        <dbReference type="EMBL" id="KAF7298210.1"/>
    </source>
</evidence>
<gene>
    <name evidence="9" type="ORF">HMN09_01042900</name>
</gene>
<reference evidence="9" key="1">
    <citation type="submission" date="2020-05" db="EMBL/GenBank/DDBJ databases">
        <title>Mycena genomes resolve the evolution of fungal bioluminescence.</title>
        <authorList>
            <person name="Tsai I.J."/>
        </authorList>
    </citation>
    <scope>NUCLEOTIDE SEQUENCE</scope>
    <source>
        <strain evidence="9">110903Hualien_Pintung</strain>
    </source>
</reference>
<keyword evidence="10" id="KW-1185">Reference proteome</keyword>